<protein>
    <submittedName>
        <fullName evidence="2">Uncharacterized protein</fullName>
    </submittedName>
</protein>
<dbReference type="EMBL" id="MU001508">
    <property type="protein sequence ID" value="KAF2439977.1"/>
    <property type="molecule type" value="Genomic_DNA"/>
</dbReference>
<feature type="region of interest" description="Disordered" evidence="1">
    <location>
        <begin position="1"/>
        <end position="22"/>
    </location>
</feature>
<name>A0A9P4P9Y7_9PLEO</name>
<dbReference type="AlphaFoldDB" id="A0A9P4P9Y7"/>
<dbReference type="OrthoDB" id="3710622at2759"/>
<dbReference type="Proteomes" id="UP000799764">
    <property type="component" value="Unassembled WGS sequence"/>
</dbReference>
<keyword evidence="3" id="KW-1185">Reference proteome</keyword>
<feature type="compositionally biased region" description="Polar residues" evidence="1">
    <location>
        <begin position="1"/>
        <end position="17"/>
    </location>
</feature>
<comment type="caution">
    <text evidence="2">The sequence shown here is derived from an EMBL/GenBank/DDBJ whole genome shotgun (WGS) entry which is preliminary data.</text>
</comment>
<organism evidence="2 3">
    <name type="scientific">Karstenula rhodostoma CBS 690.94</name>
    <dbReference type="NCBI Taxonomy" id="1392251"/>
    <lineage>
        <taxon>Eukaryota</taxon>
        <taxon>Fungi</taxon>
        <taxon>Dikarya</taxon>
        <taxon>Ascomycota</taxon>
        <taxon>Pezizomycotina</taxon>
        <taxon>Dothideomycetes</taxon>
        <taxon>Pleosporomycetidae</taxon>
        <taxon>Pleosporales</taxon>
        <taxon>Massarineae</taxon>
        <taxon>Didymosphaeriaceae</taxon>
        <taxon>Karstenula</taxon>
    </lineage>
</organism>
<evidence type="ECO:0000256" key="1">
    <source>
        <dbReference type="SAM" id="MobiDB-lite"/>
    </source>
</evidence>
<evidence type="ECO:0000313" key="3">
    <source>
        <dbReference type="Proteomes" id="UP000799764"/>
    </source>
</evidence>
<gene>
    <name evidence="2" type="ORF">P171DRAFT_115716</name>
</gene>
<sequence length="262" mass="29222">MQSPEWKSRNSSFSKEQPTPPATVYQQDLSTWKTTTITVQSIDSGMLNGRRAWLVCLTLQFSCPHNDRFKKANIMLQFEPSEAGLASTAVVKRWAPQFLTGRRTTSSVEWTFEGSLTAGVDIPGSTVNANASLSRKESVVKEHSCSILSDTWKSPQLAEPNAVRFYIHENEQSRGGIPNRLNAVLVIQSDVACRGRATVETNGIKAMYARGHHNPIELQVDVSYQPRFPEGVKDFSTLSTVEWQMLATPTLQMNDNIVGFDR</sequence>
<proteinExistence type="predicted"/>
<accession>A0A9P4P9Y7</accession>
<reference evidence="2" key="1">
    <citation type="journal article" date="2020" name="Stud. Mycol.">
        <title>101 Dothideomycetes genomes: a test case for predicting lifestyles and emergence of pathogens.</title>
        <authorList>
            <person name="Haridas S."/>
            <person name="Albert R."/>
            <person name="Binder M."/>
            <person name="Bloem J."/>
            <person name="Labutti K."/>
            <person name="Salamov A."/>
            <person name="Andreopoulos B."/>
            <person name="Baker S."/>
            <person name="Barry K."/>
            <person name="Bills G."/>
            <person name="Bluhm B."/>
            <person name="Cannon C."/>
            <person name="Castanera R."/>
            <person name="Culley D."/>
            <person name="Daum C."/>
            <person name="Ezra D."/>
            <person name="Gonzalez J."/>
            <person name="Henrissat B."/>
            <person name="Kuo A."/>
            <person name="Liang C."/>
            <person name="Lipzen A."/>
            <person name="Lutzoni F."/>
            <person name="Magnuson J."/>
            <person name="Mondo S."/>
            <person name="Nolan M."/>
            <person name="Ohm R."/>
            <person name="Pangilinan J."/>
            <person name="Park H.-J."/>
            <person name="Ramirez L."/>
            <person name="Alfaro M."/>
            <person name="Sun H."/>
            <person name="Tritt A."/>
            <person name="Yoshinaga Y."/>
            <person name="Zwiers L.-H."/>
            <person name="Turgeon B."/>
            <person name="Goodwin S."/>
            <person name="Spatafora J."/>
            <person name="Crous P."/>
            <person name="Grigoriev I."/>
        </authorList>
    </citation>
    <scope>NUCLEOTIDE SEQUENCE</scope>
    <source>
        <strain evidence="2">CBS 690.94</strain>
    </source>
</reference>
<evidence type="ECO:0000313" key="2">
    <source>
        <dbReference type="EMBL" id="KAF2439977.1"/>
    </source>
</evidence>